<protein>
    <recommendedName>
        <fullName evidence="3">MULE transposase domain-containing protein</fullName>
    </recommendedName>
</protein>
<keyword evidence="2" id="KW-1185">Reference proteome</keyword>
<gene>
    <name evidence="1" type="ORF">MYCIT1_LOCUS29121</name>
</gene>
<dbReference type="EMBL" id="CAVNYO010000435">
    <property type="protein sequence ID" value="CAK5279235.1"/>
    <property type="molecule type" value="Genomic_DNA"/>
</dbReference>
<evidence type="ECO:0000313" key="2">
    <source>
        <dbReference type="Proteomes" id="UP001295794"/>
    </source>
</evidence>
<evidence type="ECO:0000313" key="1">
    <source>
        <dbReference type="EMBL" id="CAK5279235.1"/>
    </source>
</evidence>
<sequence length="280" mass="32010">MFNSKKGISVRDVPEANIHGWMDPQSPNYNSVFAQAIFHYSARAEKQDRFEACVATNEMKDAAWKHGHRDQIILDGTFGVSDRRLLLFIIMVVDDERKGIPVAFLFFSAPTGNKQSSAGYNTDILTKLLSAWKNDLKQYKPGQEFEPVSAITDTDMKERAALLNVFLDIVLLICRFHLRQSWRNHRNTALKGDGQVLEDLRMRMIILETALPRTHELVVARKLISDEREILQDLKTDHPSEVNKATGYQIGNMPWDVKVQVSESSFSQALRHYAEFKNTS</sequence>
<comment type="caution">
    <text evidence="1">The sequence shown here is derived from an EMBL/GenBank/DDBJ whole genome shotgun (WGS) entry which is preliminary data.</text>
</comment>
<accession>A0AAD2K4U3</accession>
<evidence type="ECO:0008006" key="3">
    <source>
        <dbReference type="Google" id="ProtNLM"/>
    </source>
</evidence>
<dbReference type="AlphaFoldDB" id="A0AAD2K4U3"/>
<name>A0AAD2K4U3_9AGAR</name>
<reference evidence="1" key="1">
    <citation type="submission" date="2023-11" db="EMBL/GenBank/DDBJ databases">
        <authorList>
            <person name="De Vega J J."/>
            <person name="De Vega J J."/>
        </authorList>
    </citation>
    <scope>NUCLEOTIDE SEQUENCE</scope>
</reference>
<proteinExistence type="predicted"/>
<dbReference type="Proteomes" id="UP001295794">
    <property type="component" value="Unassembled WGS sequence"/>
</dbReference>
<organism evidence="1 2">
    <name type="scientific">Mycena citricolor</name>
    <dbReference type="NCBI Taxonomy" id="2018698"/>
    <lineage>
        <taxon>Eukaryota</taxon>
        <taxon>Fungi</taxon>
        <taxon>Dikarya</taxon>
        <taxon>Basidiomycota</taxon>
        <taxon>Agaricomycotina</taxon>
        <taxon>Agaricomycetes</taxon>
        <taxon>Agaricomycetidae</taxon>
        <taxon>Agaricales</taxon>
        <taxon>Marasmiineae</taxon>
        <taxon>Mycenaceae</taxon>
        <taxon>Mycena</taxon>
    </lineage>
</organism>